<dbReference type="InterPro" id="IPR038720">
    <property type="entry name" value="YprB_RNase_H-like_dom"/>
</dbReference>
<dbReference type="EMBL" id="APBN01000009">
    <property type="protein sequence ID" value="EMT51197.1"/>
    <property type="molecule type" value="Genomic_DNA"/>
</dbReference>
<dbReference type="RefSeq" id="WP_003390021.1">
    <property type="nucleotide sequence ID" value="NZ_APBN01000009.1"/>
</dbReference>
<comment type="caution">
    <text evidence="4">The sequence shown here is derived from an EMBL/GenBank/DDBJ whole genome shotgun (WGS) entry which is preliminary data.</text>
</comment>
<dbReference type="SUPFAM" id="SSF48452">
    <property type="entry name" value="TPR-like"/>
    <property type="match status" value="1"/>
</dbReference>
<evidence type="ECO:0000256" key="1">
    <source>
        <dbReference type="SAM" id="Coils"/>
    </source>
</evidence>
<name>M8DCU1_9BACL</name>
<keyword evidence="5" id="KW-1185">Reference proteome</keyword>
<dbReference type="Proteomes" id="UP000012081">
    <property type="component" value="Unassembled WGS sequence"/>
</dbReference>
<dbReference type="PANTHER" id="PTHR38462:SF1">
    <property type="entry name" value="YPRB RIBONUCLEASE H-LIKE DOMAIN-CONTAINING PROTEIN"/>
    <property type="match status" value="1"/>
</dbReference>
<evidence type="ECO:0000259" key="3">
    <source>
        <dbReference type="Pfam" id="PF13482"/>
    </source>
</evidence>
<dbReference type="InterPro" id="IPR012337">
    <property type="entry name" value="RNaseH-like_sf"/>
</dbReference>
<dbReference type="PATRIC" id="fig|1300222.3.peg.3835"/>
<evidence type="ECO:0000313" key="4">
    <source>
        <dbReference type="EMBL" id="EMT51197.1"/>
    </source>
</evidence>
<dbReference type="STRING" id="1300222.I532_18292"/>
<sequence>MSLKSKLNRFKDHLTKEAPQQQGSRLKDTGRAGGMLEPASSGPFEPAPSAGHEPTPFSAPQPAHGTAQPDSAPVNSQANMEEIPFMDKWMELGAKPYFWEDEHVMVREVRYPISQRHGHYAFAGLYETIAAWERAGFEHPLSASGRSVEDLLFFDTETTGLHGGTGNTVFLLGHSRMDGESVIVRQHFLAAPYSEAALYRSFLEDSQTATHLVTYNGKSFDWPQVKTRHTLLRDLVPRLPAFGHYDLLHGARRLWREDLESCRLSLIEREKLGVVREDDVPGYLAPIRYFDYLTDKNPDTVAGVLRHNEIDVLSLITLYIHLSALLLSHEQQADISEEERFKVGRWYEALGDTERAMQAYRLVADSVHPLRDKARIAMGSCYKRQKDWRRALLVWEGLGNSGVTLPEDVLIEMAKLYEHQVKDLEKALLFAEAGYDRWKQKAALLRRRSKAEEASYRKRIERLEQKLRTQAGPDLDYGGGLV</sequence>
<protein>
    <recommendedName>
        <fullName evidence="3">YprB ribonuclease H-like domain-containing protein</fullName>
    </recommendedName>
</protein>
<evidence type="ECO:0000256" key="2">
    <source>
        <dbReference type="SAM" id="MobiDB-lite"/>
    </source>
</evidence>
<proteinExistence type="predicted"/>
<reference evidence="4 5" key="1">
    <citation type="submission" date="2013-03" db="EMBL/GenBank/DDBJ databases">
        <title>Assembly of a new bacterial strain Brevibacillus borstelensis AK1.</title>
        <authorList>
            <person name="Rajan I."/>
            <person name="PoliReddy D."/>
            <person name="Sugumar T."/>
            <person name="Rathinam K."/>
            <person name="Alqarawi S."/>
            <person name="Khalil A.B."/>
            <person name="Sivakumar N."/>
        </authorList>
    </citation>
    <scope>NUCLEOTIDE SEQUENCE [LARGE SCALE GENOMIC DNA]</scope>
    <source>
        <strain evidence="4 5">AK1</strain>
    </source>
</reference>
<dbReference type="SUPFAM" id="SSF53098">
    <property type="entry name" value="Ribonuclease H-like"/>
    <property type="match status" value="1"/>
</dbReference>
<dbReference type="OrthoDB" id="9790530at2"/>
<feature type="coiled-coil region" evidence="1">
    <location>
        <begin position="421"/>
        <end position="466"/>
    </location>
</feature>
<accession>M8DCU1</accession>
<dbReference type="Pfam" id="PF13482">
    <property type="entry name" value="RNase_H_2"/>
    <property type="match status" value="1"/>
</dbReference>
<dbReference type="InterPro" id="IPR011990">
    <property type="entry name" value="TPR-like_helical_dom_sf"/>
</dbReference>
<gene>
    <name evidence="4" type="ORF">I532_18292</name>
</gene>
<feature type="domain" description="YprB ribonuclease H-like" evidence="3">
    <location>
        <begin position="152"/>
        <end position="322"/>
    </location>
</feature>
<keyword evidence="1" id="KW-0175">Coiled coil</keyword>
<dbReference type="Gene3D" id="1.25.40.10">
    <property type="entry name" value="Tetratricopeptide repeat domain"/>
    <property type="match status" value="1"/>
</dbReference>
<feature type="region of interest" description="Disordered" evidence="2">
    <location>
        <begin position="1"/>
        <end position="74"/>
    </location>
</feature>
<dbReference type="PANTHER" id="PTHR38462">
    <property type="entry name" value="EXONUCLEASE-LIKE PROTEIN"/>
    <property type="match status" value="1"/>
</dbReference>
<dbReference type="AlphaFoldDB" id="M8DCU1"/>
<evidence type="ECO:0000313" key="5">
    <source>
        <dbReference type="Proteomes" id="UP000012081"/>
    </source>
</evidence>
<organism evidence="4 5">
    <name type="scientific">Brevibacillus borstelensis AK1</name>
    <dbReference type="NCBI Taxonomy" id="1300222"/>
    <lineage>
        <taxon>Bacteria</taxon>
        <taxon>Bacillati</taxon>
        <taxon>Bacillota</taxon>
        <taxon>Bacilli</taxon>
        <taxon>Bacillales</taxon>
        <taxon>Paenibacillaceae</taxon>
        <taxon>Brevibacillus</taxon>
    </lineage>
</organism>